<sequence>MFLDFAASHDIVVSEYTCALLSTFILNGEVASLFFSDFGFSRALMLLQQNRSKVSRNPLKSRKIQFAGTRTSDQKGLVCSDQEIYGSDIMYDRQYILNRDVRAYVQLVRFVSNCIKIVARSVDISNEYITASEKVTKETFVALIHSSHDPPVLEQALRGLRYLIVLSAAPSFEAYFNPTDFEQLFQLCFELPTSSSVQAMALKCSRLLLTKYTTNIPLCRMMFEGRHKIIPLIEQANFKLKFQAAHLMLTLSLIYINPTQLSMIADSFNTNEAKGILSGVLHEFNEWLHDEHRRTLGQVFMDVLIRLIIQLDLLSFLNDVDVVDAICNMIQASFSSSKASLMGQTDMSNRTKPLRPMLCTSLAKVVCKGGNAKWFLNTRRLDIIVSVLSQDTTLTELLDLACILITLCNEEPAISLYLGTFASRGIKFICQVLGSFYELQMVDSVEKKSSGQVDEDTSSEISIGSKVEHDINFAFDVDVLKKNQKN</sequence>
<gene>
    <name evidence="1" type="ORF">Ae201684_013700</name>
</gene>
<organism evidence="1 2">
    <name type="scientific">Aphanomyces euteiches</name>
    <dbReference type="NCBI Taxonomy" id="100861"/>
    <lineage>
        <taxon>Eukaryota</taxon>
        <taxon>Sar</taxon>
        <taxon>Stramenopiles</taxon>
        <taxon>Oomycota</taxon>
        <taxon>Saprolegniomycetes</taxon>
        <taxon>Saprolegniales</taxon>
        <taxon>Verrucalvaceae</taxon>
        <taxon>Aphanomyces</taxon>
    </lineage>
</organism>
<dbReference type="Proteomes" id="UP000481153">
    <property type="component" value="Unassembled WGS sequence"/>
</dbReference>
<reference evidence="1 2" key="1">
    <citation type="submission" date="2019-07" db="EMBL/GenBank/DDBJ databases">
        <title>Genomics analysis of Aphanomyces spp. identifies a new class of oomycete effector associated with host adaptation.</title>
        <authorList>
            <person name="Gaulin E."/>
        </authorList>
    </citation>
    <scope>NUCLEOTIDE SEQUENCE [LARGE SCALE GENOMIC DNA]</scope>
    <source>
        <strain evidence="1 2">ATCC 201684</strain>
    </source>
</reference>
<evidence type="ECO:0000313" key="2">
    <source>
        <dbReference type="Proteomes" id="UP000481153"/>
    </source>
</evidence>
<proteinExistence type="predicted"/>
<name>A0A6G0WMF6_9STRA</name>
<comment type="caution">
    <text evidence="1">The sequence shown here is derived from an EMBL/GenBank/DDBJ whole genome shotgun (WGS) entry which is preliminary data.</text>
</comment>
<keyword evidence="2" id="KW-1185">Reference proteome</keyword>
<accession>A0A6G0WMF6</accession>
<evidence type="ECO:0000313" key="1">
    <source>
        <dbReference type="EMBL" id="KAF0728516.1"/>
    </source>
</evidence>
<dbReference type="EMBL" id="VJMJ01000176">
    <property type="protein sequence ID" value="KAF0728516.1"/>
    <property type="molecule type" value="Genomic_DNA"/>
</dbReference>
<dbReference type="InterPro" id="IPR016024">
    <property type="entry name" value="ARM-type_fold"/>
</dbReference>
<dbReference type="AlphaFoldDB" id="A0A6G0WMF6"/>
<dbReference type="SUPFAM" id="SSF48371">
    <property type="entry name" value="ARM repeat"/>
    <property type="match status" value="1"/>
</dbReference>
<protein>
    <submittedName>
        <fullName evidence="1">Uncharacterized protein</fullName>
    </submittedName>
</protein>